<name>R9GPI9_9SPHI</name>
<dbReference type="eggNOG" id="COG2062">
    <property type="taxonomic scope" value="Bacteria"/>
</dbReference>
<dbReference type="Pfam" id="PF00300">
    <property type="entry name" value="His_Phos_1"/>
    <property type="match status" value="1"/>
</dbReference>
<dbReference type="STRING" id="1150600.ADIARSV_3207"/>
<keyword evidence="2" id="KW-1185">Reference proteome</keyword>
<organism evidence="1 2">
    <name type="scientific">Arcticibacter svalbardensis MN12-7</name>
    <dbReference type="NCBI Taxonomy" id="1150600"/>
    <lineage>
        <taxon>Bacteria</taxon>
        <taxon>Pseudomonadati</taxon>
        <taxon>Bacteroidota</taxon>
        <taxon>Sphingobacteriia</taxon>
        <taxon>Sphingobacteriales</taxon>
        <taxon>Sphingobacteriaceae</taxon>
        <taxon>Arcticibacter</taxon>
    </lineage>
</organism>
<dbReference type="RefSeq" id="WP_016196436.1">
    <property type="nucleotide sequence ID" value="NZ_AQPN01000109.1"/>
</dbReference>
<dbReference type="InterPro" id="IPR013078">
    <property type="entry name" value="His_Pase_superF_clade-1"/>
</dbReference>
<accession>R9GPI9</accession>
<dbReference type="SUPFAM" id="SSF53254">
    <property type="entry name" value="Phosphoglycerate mutase-like"/>
    <property type="match status" value="1"/>
</dbReference>
<evidence type="ECO:0000313" key="1">
    <source>
        <dbReference type="EMBL" id="EOR93623.1"/>
    </source>
</evidence>
<dbReference type="CDD" id="cd07040">
    <property type="entry name" value="HP"/>
    <property type="match status" value="1"/>
</dbReference>
<protein>
    <submittedName>
        <fullName evidence="1">Uncharacterized protein</fullName>
    </submittedName>
</protein>
<sequence>MKPLLFTLLIISIICGACKKDDKVIPDPVITSSALHDDLLFVNKHDFQITTSEAATYSSSDHSITISASGLISRITSGEVVIVNVNWPRTGKMTKLYVLGSTDDEHVNPFEKYHAAASDNPDGQYIQGWATLRKLAESGQTYFIVLRHADASVGFDYNLGHQDPVIPANWWKSCDSTLARQLNPQGITRATELGVALKDLKMPITRVISSEFCRAITTAQLINSGPSITIDKRINHPDYLKTGETLFQGLQHIISETPVDNKITLVSTHHPINEFNDSGIPTFPKVSVYNWTAAFFVKVNADKTFTYEGAASFGMFKYWRDLKLNRV</sequence>
<gene>
    <name evidence="1" type="ORF">ADIARSV_3207</name>
</gene>
<dbReference type="Gene3D" id="3.40.50.1240">
    <property type="entry name" value="Phosphoglycerate mutase-like"/>
    <property type="match status" value="1"/>
</dbReference>
<evidence type="ECO:0000313" key="2">
    <source>
        <dbReference type="Proteomes" id="UP000014174"/>
    </source>
</evidence>
<reference evidence="1 2" key="1">
    <citation type="journal article" date="2013" name="Genome Announc.">
        <title>Draft Genome Sequence of Arcticibacter svalbardensis Strain MN12-7T, a Member of the Family Sphingobacteriaceae Isolated from an Arctic Soil Sample.</title>
        <authorList>
            <person name="Shivaji S."/>
            <person name="Ara S."/>
            <person name="Prasad S."/>
            <person name="Manasa B.P."/>
            <person name="Begum Z."/>
            <person name="Singh A."/>
            <person name="Kumar Pinnaka A."/>
        </authorList>
    </citation>
    <scope>NUCLEOTIDE SEQUENCE [LARGE SCALE GENOMIC DNA]</scope>
    <source>
        <strain evidence="1 2">MN12-7</strain>
    </source>
</reference>
<dbReference type="OrthoDB" id="837575at2"/>
<dbReference type="Proteomes" id="UP000014174">
    <property type="component" value="Unassembled WGS sequence"/>
</dbReference>
<dbReference type="EMBL" id="AQPN01000109">
    <property type="protein sequence ID" value="EOR93623.1"/>
    <property type="molecule type" value="Genomic_DNA"/>
</dbReference>
<dbReference type="AlphaFoldDB" id="R9GPI9"/>
<comment type="caution">
    <text evidence="1">The sequence shown here is derived from an EMBL/GenBank/DDBJ whole genome shotgun (WGS) entry which is preliminary data.</text>
</comment>
<dbReference type="InterPro" id="IPR029033">
    <property type="entry name" value="His_PPase_superfam"/>
</dbReference>
<proteinExistence type="predicted"/>